<proteinExistence type="predicted"/>
<evidence type="ECO:0000313" key="2">
    <source>
        <dbReference type="Proteomes" id="UP000190626"/>
    </source>
</evidence>
<dbReference type="AlphaFoldDB" id="A0A1V4HSF6"/>
<dbReference type="OrthoDB" id="9930719at2"/>
<comment type="caution">
    <text evidence="1">The sequence shown here is derived from an EMBL/GenBank/DDBJ whole genome shotgun (WGS) entry which is preliminary data.</text>
</comment>
<evidence type="ECO:0008006" key="3">
    <source>
        <dbReference type="Google" id="ProtNLM"/>
    </source>
</evidence>
<evidence type="ECO:0000313" key="1">
    <source>
        <dbReference type="EMBL" id="OPH61817.1"/>
    </source>
</evidence>
<dbReference type="RefSeq" id="WP_079408817.1">
    <property type="nucleotide sequence ID" value="NZ_MBTG01000001.1"/>
</dbReference>
<gene>
    <name evidence="1" type="ORF">BC351_00830</name>
</gene>
<organism evidence="1 2">
    <name type="scientific">Paenibacillus ferrarius</name>
    <dbReference type="NCBI Taxonomy" id="1469647"/>
    <lineage>
        <taxon>Bacteria</taxon>
        <taxon>Bacillati</taxon>
        <taxon>Bacillota</taxon>
        <taxon>Bacilli</taxon>
        <taxon>Bacillales</taxon>
        <taxon>Paenibacillaceae</taxon>
        <taxon>Paenibacillus</taxon>
    </lineage>
</organism>
<reference evidence="2" key="1">
    <citation type="submission" date="2016-07" db="EMBL/GenBank/DDBJ databases">
        <authorList>
            <person name="Florea S."/>
            <person name="Webb J.S."/>
            <person name="Jaromczyk J."/>
            <person name="Schardl C.L."/>
        </authorList>
    </citation>
    <scope>NUCLEOTIDE SEQUENCE [LARGE SCALE GENOMIC DNA]</scope>
    <source>
        <strain evidence="2">CY1</strain>
    </source>
</reference>
<dbReference type="STRING" id="1469647.BC351_00830"/>
<keyword evidence="2" id="KW-1185">Reference proteome</keyword>
<protein>
    <recommendedName>
        <fullName evidence="3">Phage protein</fullName>
    </recommendedName>
</protein>
<dbReference type="EMBL" id="MBTG01000001">
    <property type="protein sequence ID" value="OPH61817.1"/>
    <property type="molecule type" value="Genomic_DNA"/>
</dbReference>
<name>A0A1V4HSF6_9BACL</name>
<accession>A0A1V4HSF6</accession>
<sequence length="70" mass="8651">MKNRSEMTLLELLELYQNEKKAFEKYREDTFMKDVDEKDEVTRKRHFKEYEELQLEVMNIACFIAEKLLK</sequence>
<dbReference type="Proteomes" id="UP000190626">
    <property type="component" value="Unassembled WGS sequence"/>
</dbReference>